<name>A0A2P2PNY0_RHIMU</name>
<dbReference type="EMBL" id="GGEC01075992">
    <property type="protein sequence ID" value="MBX56476.1"/>
    <property type="molecule type" value="Transcribed_RNA"/>
</dbReference>
<proteinExistence type="predicted"/>
<organism evidence="1">
    <name type="scientific">Rhizophora mucronata</name>
    <name type="common">Asiatic mangrove</name>
    <dbReference type="NCBI Taxonomy" id="61149"/>
    <lineage>
        <taxon>Eukaryota</taxon>
        <taxon>Viridiplantae</taxon>
        <taxon>Streptophyta</taxon>
        <taxon>Embryophyta</taxon>
        <taxon>Tracheophyta</taxon>
        <taxon>Spermatophyta</taxon>
        <taxon>Magnoliopsida</taxon>
        <taxon>eudicotyledons</taxon>
        <taxon>Gunneridae</taxon>
        <taxon>Pentapetalae</taxon>
        <taxon>rosids</taxon>
        <taxon>fabids</taxon>
        <taxon>Malpighiales</taxon>
        <taxon>Rhizophoraceae</taxon>
        <taxon>Rhizophora</taxon>
    </lineage>
</organism>
<accession>A0A2P2PNY0</accession>
<protein>
    <submittedName>
        <fullName evidence="1">Uncharacterized protein</fullName>
    </submittedName>
</protein>
<evidence type="ECO:0000313" key="1">
    <source>
        <dbReference type="EMBL" id="MBX56476.1"/>
    </source>
</evidence>
<sequence>MNMMLIFHRNNRNYIQLDAKFWFLGLYCLI</sequence>
<reference evidence="1" key="1">
    <citation type="submission" date="2018-02" db="EMBL/GenBank/DDBJ databases">
        <title>Rhizophora mucronata_Transcriptome.</title>
        <authorList>
            <person name="Meera S.P."/>
            <person name="Sreeshan A."/>
            <person name="Augustine A."/>
        </authorList>
    </citation>
    <scope>NUCLEOTIDE SEQUENCE</scope>
    <source>
        <tissue evidence="1">Leaf</tissue>
    </source>
</reference>
<dbReference type="AlphaFoldDB" id="A0A2P2PNY0"/>